<proteinExistence type="predicted"/>
<protein>
    <submittedName>
        <fullName evidence="2">DUF6186 family protein</fullName>
    </submittedName>
</protein>
<accession>A0ABV7YLS1</accession>
<comment type="caution">
    <text evidence="2">The sequence shown here is derived from an EMBL/GenBank/DDBJ whole genome shotgun (WGS) entry which is preliminary data.</text>
</comment>
<evidence type="ECO:0000256" key="1">
    <source>
        <dbReference type="SAM" id="Phobius"/>
    </source>
</evidence>
<evidence type="ECO:0000313" key="2">
    <source>
        <dbReference type="EMBL" id="MFC3765040.1"/>
    </source>
</evidence>
<keyword evidence="1" id="KW-1133">Transmembrane helix</keyword>
<name>A0ABV7YLS1_9ACTN</name>
<sequence length="66" mass="7480">MTLRTLTVVVFILMGTIAVVLVVLPYLRRGALAPAGETFTRLTRTRPARLAFVLVWAWLGWHFLAR</sequence>
<keyword evidence="1" id="KW-0472">Membrane</keyword>
<dbReference type="Proteomes" id="UP001595699">
    <property type="component" value="Unassembled WGS sequence"/>
</dbReference>
<gene>
    <name evidence="2" type="ORF">ACFOUW_29675</name>
</gene>
<keyword evidence="3" id="KW-1185">Reference proteome</keyword>
<feature type="transmembrane region" description="Helical" evidence="1">
    <location>
        <begin position="48"/>
        <end position="65"/>
    </location>
</feature>
<dbReference type="RefSeq" id="WP_205119241.1">
    <property type="nucleotide sequence ID" value="NZ_JAFBCM010000001.1"/>
</dbReference>
<evidence type="ECO:0000313" key="3">
    <source>
        <dbReference type="Proteomes" id="UP001595699"/>
    </source>
</evidence>
<reference evidence="3" key="1">
    <citation type="journal article" date="2019" name="Int. J. Syst. Evol. Microbiol.">
        <title>The Global Catalogue of Microorganisms (GCM) 10K type strain sequencing project: providing services to taxonomists for standard genome sequencing and annotation.</title>
        <authorList>
            <consortium name="The Broad Institute Genomics Platform"/>
            <consortium name="The Broad Institute Genome Sequencing Center for Infectious Disease"/>
            <person name="Wu L."/>
            <person name="Ma J."/>
        </authorList>
    </citation>
    <scope>NUCLEOTIDE SEQUENCE [LARGE SCALE GENOMIC DNA]</scope>
    <source>
        <strain evidence="3">CGMCC 4.7241</strain>
    </source>
</reference>
<dbReference type="Pfam" id="PF19684">
    <property type="entry name" value="DUF6186"/>
    <property type="match status" value="1"/>
</dbReference>
<feature type="transmembrane region" description="Helical" evidence="1">
    <location>
        <begin position="6"/>
        <end position="27"/>
    </location>
</feature>
<keyword evidence="1" id="KW-0812">Transmembrane</keyword>
<organism evidence="2 3">
    <name type="scientific">Tenggerimyces flavus</name>
    <dbReference type="NCBI Taxonomy" id="1708749"/>
    <lineage>
        <taxon>Bacteria</taxon>
        <taxon>Bacillati</taxon>
        <taxon>Actinomycetota</taxon>
        <taxon>Actinomycetes</taxon>
        <taxon>Propionibacteriales</taxon>
        <taxon>Nocardioidaceae</taxon>
        <taxon>Tenggerimyces</taxon>
    </lineage>
</organism>
<dbReference type="InterPro" id="IPR046177">
    <property type="entry name" value="DUF6186"/>
</dbReference>
<dbReference type="EMBL" id="JBHRZH010000036">
    <property type="protein sequence ID" value="MFC3765040.1"/>
    <property type="molecule type" value="Genomic_DNA"/>
</dbReference>